<evidence type="ECO:0000313" key="1">
    <source>
        <dbReference type="EMBL" id="KAH3857857.1"/>
    </source>
</evidence>
<accession>A0A9D4LFU9</accession>
<gene>
    <name evidence="1" type="ORF">DPMN_100472</name>
</gene>
<comment type="caution">
    <text evidence="1">The sequence shown here is derived from an EMBL/GenBank/DDBJ whole genome shotgun (WGS) entry which is preliminary data.</text>
</comment>
<name>A0A9D4LFU9_DREPO</name>
<keyword evidence="2" id="KW-1185">Reference proteome</keyword>
<dbReference type="Proteomes" id="UP000828390">
    <property type="component" value="Unassembled WGS sequence"/>
</dbReference>
<proteinExistence type="predicted"/>
<reference evidence="1" key="2">
    <citation type="submission" date="2020-11" db="EMBL/GenBank/DDBJ databases">
        <authorList>
            <person name="McCartney M.A."/>
            <person name="Auch B."/>
            <person name="Kono T."/>
            <person name="Mallez S."/>
            <person name="Becker A."/>
            <person name="Gohl D.M."/>
            <person name="Silverstein K.A.T."/>
            <person name="Koren S."/>
            <person name="Bechman K.B."/>
            <person name="Herman A."/>
            <person name="Abrahante J.E."/>
            <person name="Garbe J."/>
        </authorList>
    </citation>
    <scope>NUCLEOTIDE SEQUENCE</scope>
    <source>
        <strain evidence="1">Duluth1</strain>
        <tissue evidence="1">Whole animal</tissue>
    </source>
</reference>
<protein>
    <submittedName>
        <fullName evidence="1">Uncharacterized protein</fullName>
    </submittedName>
</protein>
<organism evidence="1 2">
    <name type="scientific">Dreissena polymorpha</name>
    <name type="common">Zebra mussel</name>
    <name type="synonym">Mytilus polymorpha</name>
    <dbReference type="NCBI Taxonomy" id="45954"/>
    <lineage>
        <taxon>Eukaryota</taxon>
        <taxon>Metazoa</taxon>
        <taxon>Spiralia</taxon>
        <taxon>Lophotrochozoa</taxon>
        <taxon>Mollusca</taxon>
        <taxon>Bivalvia</taxon>
        <taxon>Autobranchia</taxon>
        <taxon>Heteroconchia</taxon>
        <taxon>Euheterodonta</taxon>
        <taxon>Imparidentia</taxon>
        <taxon>Neoheterodontei</taxon>
        <taxon>Myida</taxon>
        <taxon>Dreissenoidea</taxon>
        <taxon>Dreissenidae</taxon>
        <taxon>Dreissena</taxon>
    </lineage>
</organism>
<reference evidence="1" key="1">
    <citation type="journal article" date="2019" name="bioRxiv">
        <title>The Genome of the Zebra Mussel, Dreissena polymorpha: A Resource for Invasive Species Research.</title>
        <authorList>
            <person name="McCartney M.A."/>
            <person name="Auch B."/>
            <person name="Kono T."/>
            <person name="Mallez S."/>
            <person name="Zhang Y."/>
            <person name="Obille A."/>
            <person name="Becker A."/>
            <person name="Abrahante J.E."/>
            <person name="Garbe J."/>
            <person name="Badalamenti J.P."/>
            <person name="Herman A."/>
            <person name="Mangelson H."/>
            <person name="Liachko I."/>
            <person name="Sullivan S."/>
            <person name="Sone E.D."/>
            <person name="Koren S."/>
            <person name="Silverstein K.A.T."/>
            <person name="Beckman K.B."/>
            <person name="Gohl D.M."/>
        </authorList>
    </citation>
    <scope>NUCLEOTIDE SEQUENCE</scope>
    <source>
        <strain evidence="1">Duluth1</strain>
        <tissue evidence="1">Whole animal</tissue>
    </source>
</reference>
<evidence type="ECO:0000313" key="2">
    <source>
        <dbReference type="Proteomes" id="UP000828390"/>
    </source>
</evidence>
<dbReference type="EMBL" id="JAIWYP010000003">
    <property type="protein sequence ID" value="KAH3857857.1"/>
    <property type="molecule type" value="Genomic_DNA"/>
</dbReference>
<sequence length="74" mass="8370">MKCTNTTCRNYIPAGRQLCYRHDGSVITNATMTLRCNRTLVGNSLRVELRDKSTQLVLCDIRISQGKCVKCIAY</sequence>
<dbReference type="AlphaFoldDB" id="A0A9D4LFU9"/>